<proteinExistence type="predicted"/>
<keyword evidence="3" id="KW-1185">Reference proteome</keyword>
<dbReference type="EMBL" id="JAMYWD010000011">
    <property type="protein sequence ID" value="KAJ4955786.1"/>
    <property type="molecule type" value="Genomic_DNA"/>
</dbReference>
<dbReference type="Proteomes" id="UP001141806">
    <property type="component" value="Unassembled WGS sequence"/>
</dbReference>
<evidence type="ECO:0000313" key="2">
    <source>
        <dbReference type="EMBL" id="KAJ4955786.1"/>
    </source>
</evidence>
<organism evidence="2 3">
    <name type="scientific">Protea cynaroides</name>
    <dbReference type="NCBI Taxonomy" id="273540"/>
    <lineage>
        <taxon>Eukaryota</taxon>
        <taxon>Viridiplantae</taxon>
        <taxon>Streptophyta</taxon>
        <taxon>Embryophyta</taxon>
        <taxon>Tracheophyta</taxon>
        <taxon>Spermatophyta</taxon>
        <taxon>Magnoliopsida</taxon>
        <taxon>Proteales</taxon>
        <taxon>Proteaceae</taxon>
        <taxon>Protea</taxon>
    </lineage>
</organism>
<sequence>MLAKAEQLPTKAEEAEKARDEMVAALDRLEAKRSKEVGMLWSRAKKAVSTTKLIKAQQAAAQASTALFPLGEGNYAVPLEAHAKAQNDVPPLPGNVPSTGEEVPGSSTEGVIPPLPLTNIGGMTSKFATGATPPNVEGLPPTLPPRKSTPSPETNFRVEGYPLE</sequence>
<feature type="region of interest" description="Disordered" evidence="1">
    <location>
        <begin position="86"/>
        <end position="164"/>
    </location>
</feature>
<evidence type="ECO:0000313" key="3">
    <source>
        <dbReference type="Proteomes" id="UP001141806"/>
    </source>
</evidence>
<name>A0A9Q0JXR1_9MAGN</name>
<accession>A0A9Q0JXR1</accession>
<dbReference type="AlphaFoldDB" id="A0A9Q0JXR1"/>
<reference evidence="2" key="1">
    <citation type="journal article" date="2023" name="Plant J.">
        <title>The genome of the king protea, Protea cynaroides.</title>
        <authorList>
            <person name="Chang J."/>
            <person name="Duong T.A."/>
            <person name="Schoeman C."/>
            <person name="Ma X."/>
            <person name="Roodt D."/>
            <person name="Barker N."/>
            <person name="Li Z."/>
            <person name="Van de Peer Y."/>
            <person name="Mizrachi E."/>
        </authorList>
    </citation>
    <scope>NUCLEOTIDE SEQUENCE</scope>
    <source>
        <tissue evidence="2">Young leaves</tissue>
    </source>
</reference>
<protein>
    <submittedName>
        <fullName evidence="2">Uncharacterized protein</fullName>
    </submittedName>
</protein>
<comment type="caution">
    <text evidence="2">The sequence shown here is derived from an EMBL/GenBank/DDBJ whole genome shotgun (WGS) entry which is preliminary data.</text>
</comment>
<gene>
    <name evidence="2" type="ORF">NE237_012569</name>
</gene>
<evidence type="ECO:0000256" key="1">
    <source>
        <dbReference type="SAM" id="MobiDB-lite"/>
    </source>
</evidence>